<name>A0A975BEY3_9BACT</name>
<keyword evidence="2" id="KW-1185">Reference proteome</keyword>
<protein>
    <submittedName>
        <fullName evidence="1">Uncharacterized protein</fullName>
    </submittedName>
</protein>
<dbReference type="Proteomes" id="UP000663722">
    <property type="component" value="Chromosome"/>
</dbReference>
<sequence>MGIYDAAECEEQCKNRKPIKSSSKFCQFHLISFDFKVLGTQKKHIIPTGSVKEWEGVRKWSR</sequence>
<dbReference type="KEGG" id="dmm:dnm_001750"/>
<evidence type="ECO:0000313" key="2">
    <source>
        <dbReference type="Proteomes" id="UP000663722"/>
    </source>
</evidence>
<dbReference type="AlphaFoldDB" id="A0A975BEY3"/>
<evidence type="ECO:0000313" key="1">
    <source>
        <dbReference type="EMBL" id="QTA84181.1"/>
    </source>
</evidence>
<gene>
    <name evidence="1" type="ORF">dnm_001750</name>
</gene>
<organism evidence="1 2">
    <name type="scientific">Desulfonema magnum</name>
    <dbReference type="NCBI Taxonomy" id="45655"/>
    <lineage>
        <taxon>Bacteria</taxon>
        <taxon>Pseudomonadati</taxon>
        <taxon>Thermodesulfobacteriota</taxon>
        <taxon>Desulfobacteria</taxon>
        <taxon>Desulfobacterales</taxon>
        <taxon>Desulfococcaceae</taxon>
        <taxon>Desulfonema</taxon>
    </lineage>
</organism>
<accession>A0A975BEY3</accession>
<reference evidence="1" key="1">
    <citation type="journal article" date="2021" name="Microb. Physiol.">
        <title>Proteogenomic Insights into the Physiology of Marine, Sulfate-Reducing, Filamentous Desulfonema limicola and Desulfonema magnum.</title>
        <authorList>
            <person name="Schnaars V."/>
            <person name="Wohlbrand L."/>
            <person name="Scheve S."/>
            <person name="Hinrichs C."/>
            <person name="Reinhardt R."/>
            <person name="Rabus R."/>
        </authorList>
    </citation>
    <scope>NUCLEOTIDE SEQUENCE</scope>
    <source>
        <strain evidence="1">4be13</strain>
    </source>
</reference>
<proteinExistence type="predicted"/>
<dbReference type="EMBL" id="CP061800">
    <property type="protein sequence ID" value="QTA84181.1"/>
    <property type="molecule type" value="Genomic_DNA"/>
</dbReference>